<dbReference type="RefSeq" id="WP_237915753.1">
    <property type="nucleotide sequence ID" value="NZ_JAKNID010000125.1"/>
</dbReference>
<comment type="caution">
    <text evidence="1">The sequence shown here is derived from an EMBL/GenBank/DDBJ whole genome shotgun (WGS) entry which is preliminary data.</text>
</comment>
<dbReference type="Proteomes" id="UP001108123">
    <property type="component" value="Unassembled WGS sequence"/>
</dbReference>
<sequence>MKEEDRKLWTNRIKDYRASGLTAVKWSEKNDVSVHKLRYYINKFNKEKKLESKQESKEPKWVSVVPEKPIVENKTESPLKVIIGNVTIEVTSGFDEDTFQSLIRILSKC</sequence>
<proteinExistence type="predicted"/>
<dbReference type="AlphaFoldDB" id="A0A9Q4AEQ7"/>
<evidence type="ECO:0008006" key="3">
    <source>
        <dbReference type="Google" id="ProtNLM"/>
    </source>
</evidence>
<dbReference type="NCBIfam" id="NF047593">
    <property type="entry name" value="IS66_ISAeme5_TnpA"/>
    <property type="match status" value="1"/>
</dbReference>
<name>A0A9Q4AEQ7_9FIRM</name>
<accession>A0A9Q4AEQ7</accession>
<dbReference type="EMBL" id="JAKNID010000125">
    <property type="protein sequence ID" value="MCG4566132.1"/>
    <property type="molecule type" value="Genomic_DNA"/>
</dbReference>
<organism evidence="1 2">
    <name type="scientific">Anaerosalibacter bizertensis</name>
    <dbReference type="NCBI Taxonomy" id="932217"/>
    <lineage>
        <taxon>Bacteria</taxon>
        <taxon>Bacillati</taxon>
        <taxon>Bacillota</taxon>
        <taxon>Tissierellia</taxon>
        <taxon>Tissierellales</taxon>
        <taxon>Sporanaerobacteraceae</taxon>
        <taxon>Anaerosalibacter</taxon>
    </lineage>
</organism>
<evidence type="ECO:0000313" key="2">
    <source>
        <dbReference type="Proteomes" id="UP001108123"/>
    </source>
</evidence>
<keyword evidence="2" id="KW-1185">Reference proteome</keyword>
<gene>
    <name evidence="1" type="ORF">L0P62_11915</name>
</gene>
<evidence type="ECO:0000313" key="1">
    <source>
        <dbReference type="EMBL" id="MCG4566132.1"/>
    </source>
</evidence>
<protein>
    <recommendedName>
        <fullName evidence="3">Transposase</fullName>
    </recommendedName>
</protein>
<reference evidence="1" key="1">
    <citation type="submission" date="2022-01" db="EMBL/GenBank/DDBJ databases">
        <title>Collection of gut derived symbiotic bacterial strains cultured from healthy donors.</title>
        <authorList>
            <person name="Lin H."/>
            <person name="Kohout C."/>
            <person name="Waligurski E."/>
            <person name="Pamer E.G."/>
        </authorList>
    </citation>
    <scope>NUCLEOTIDE SEQUENCE</scope>
    <source>
        <strain evidence="1">MSK.14.39</strain>
    </source>
</reference>